<name>A0AAW1MKG7_POPJA</name>
<keyword evidence="2" id="KW-1185">Reference proteome</keyword>
<dbReference type="Proteomes" id="UP001458880">
    <property type="component" value="Unassembled WGS sequence"/>
</dbReference>
<proteinExistence type="predicted"/>
<organism evidence="1 2">
    <name type="scientific">Popillia japonica</name>
    <name type="common">Japanese beetle</name>
    <dbReference type="NCBI Taxonomy" id="7064"/>
    <lineage>
        <taxon>Eukaryota</taxon>
        <taxon>Metazoa</taxon>
        <taxon>Ecdysozoa</taxon>
        <taxon>Arthropoda</taxon>
        <taxon>Hexapoda</taxon>
        <taxon>Insecta</taxon>
        <taxon>Pterygota</taxon>
        <taxon>Neoptera</taxon>
        <taxon>Endopterygota</taxon>
        <taxon>Coleoptera</taxon>
        <taxon>Polyphaga</taxon>
        <taxon>Scarabaeiformia</taxon>
        <taxon>Scarabaeidae</taxon>
        <taxon>Rutelinae</taxon>
        <taxon>Popillia</taxon>
    </lineage>
</organism>
<protein>
    <submittedName>
        <fullName evidence="1">Uncharacterized protein</fullName>
    </submittedName>
</protein>
<evidence type="ECO:0000313" key="2">
    <source>
        <dbReference type="Proteomes" id="UP001458880"/>
    </source>
</evidence>
<comment type="caution">
    <text evidence="1">The sequence shown here is derived from an EMBL/GenBank/DDBJ whole genome shotgun (WGS) entry which is preliminary data.</text>
</comment>
<reference evidence="1 2" key="1">
    <citation type="journal article" date="2024" name="BMC Genomics">
        <title>De novo assembly and annotation of Popillia japonica's genome with initial clues to its potential as an invasive pest.</title>
        <authorList>
            <person name="Cucini C."/>
            <person name="Boschi S."/>
            <person name="Funari R."/>
            <person name="Cardaioli E."/>
            <person name="Iannotti N."/>
            <person name="Marturano G."/>
            <person name="Paoli F."/>
            <person name="Bruttini M."/>
            <person name="Carapelli A."/>
            <person name="Frati F."/>
            <person name="Nardi F."/>
        </authorList>
    </citation>
    <scope>NUCLEOTIDE SEQUENCE [LARGE SCALE GENOMIC DNA]</scope>
    <source>
        <strain evidence="1">DMR45628</strain>
    </source>
</reference>
<dbReference type="EMBL" id="JASPKY010000038">
    <property type="protein sequence ID" value="KAK9746617.1"/>
    <property type="molecule type" value="Genomic_DNA"/>
</dbReference>
<sequence length="111" mass="12501">MRLILKSLACVCGGRWKFLEIRVAYKSYFGGDGDDKSYSFRKRALYGGNGKFPCARAGGGNAASNDNNYQLLRLSDARRLDRRSGLNRSLRMQLGWGYYVGATAIFRNVKF</sequence>
<gene>
    <name evidence="1" type="ORF">QE152_g5897</name>
</gene>
<dbReference type="AlphaFoldDB" id="A0AAW1MKG7"/>
<accession>A0AAW1MKG7</accession>
<evidence type="ECO:0000313" key="1">
    <source>
        <dbReference type="EMBL" id="KAK9746617.1"/>
    </source>
</evidence>